<proteinExistence type="predicted"/>
<accession>A0A4C1UNF1</accession>
<evidence type="ECO:0000313" key="3">
    <source>
        <dbReference type="Proteomes" id="UP000299102"/>
    </source>
</evidence>
<reference evidence="2 3" key="1">
    <citation type="journal article" date="2019" name="Commun. Biol.">
        <title>The bagworm genome reveals a unique fibroin gene that provides high tensile strength.</title>
        <authorList>
            <person name="Kono N."/>
            <person name="Nakamura H."/>
            <person name="Ohtoshi R."/>
            <person name="Tomita M."/>
            <person name="Numata K."/>
            <person name="Arakawa K."/>
        </authorList>
    </citation>
    <scope>NUCLEOTIDE SEQUENCE [LARGE SCALE GENOMIC DNA]</scope>
</reference>
<feature type="region of interest" description="Disordered" evidence="1">
    <location>
        <begin position="1"/>
        <end position="34"/>
    </location>
</feature>
<evidence type="ECO:0000313" key="2">
    <source>
        <dbReference type="EMBL" id="GBP27955.1"/>
    </source>
</evidence>
<evidence type="ECO:0000256" key="1">
    <source>
        <dbReference type="SAM" id="MobiDB-lite"/>
    </source>
</evidence>
<name>A0A4C1UNF1_EUMVA</name>
<sequence length="157" mass="16880">MTADGVRRSAGAGAGKKHLSGGTGRRNWRDRGSANIARSITRTCTDGCAGPRKICANEKTETTVQGYTPASDLSLSPRRGAIARKATTTYRRHVFFISHINNHDNIAVTPERSQMKPKVVMRSKQTRSRSGGGARTPAGCARARSPVTAGRKQYVPS</sequence>
<comment type="caution">
    <text evidence="2">The sequence shown here is derived from an EMBL/GenBank/DDBJ whole genome shotgun (WGS) entry which is preliminary data.</text>
</comment>
<protein>
    <submittedName>
        <fullName evidence="2">Uncharacterized protein</fullName>
    </submittedName>
</protein>
<dbReference type="EMBL" id="BGZK01000201">
    <property type="protein sequence ID" value="GBP27955.1"/>
    <property type="molecule type" value="Genomic_DNA"/>
</dbReference>
<feature type="region of interest" description="Disordered" evidence="1">
    <location>
        <begin position="114"/>
        <end position="157"/>
    </location>
</feature>
<dbReference type="AlphaFoldDB" id="A0A4C1UNF1"/>
<keyword evidence="3" id="KW-1185">Reference proteome</keyword>
<organism evidence="2 3">
    <name type="scientific">Eumeta variegata</name>
    <name type="common">Bagworm moth</name>
    <name type="synonym">Eumeta japonica</name>
    <dbReference type="NCBI Taxonomy" id="151549"/>
    <lineage>
        <taxon>Eukaryota</taxon>
        <taxon>Metazoa</taxon>
        <taxon>Ecdysozoa</taxon>
        <taxon>Arthropoda</taxon>
        <taxon>Hexapoda</taxon>
        <taxon>Insecta</taxon>
        <taxon>Pterygota</taxon>
        <taxon>Neoptera</taxon>
        <taxon>Endopterygota</taxon>
        <taxon>Lepidoptera</taxon>
        <taxon>Glossata</taxon>
        <taxon>Ditrysia</taxon>
        <taxon>Tineoidea</taxon>
        <taxon>Psychidae</taxon>
        <taxon>Oiketicinae</taxon>
        <taxon>Eumeta</taxon>
    </lineage>
</organism>
<dbReference type="Proteomes" id="UP000299102">
    <property type="component" value="Unassembled WGS sequence"/>
</dbReference>
<gene>
    <name evidence="2" type="ORF">EVAR_83584_1</name>
</gene>